<sequence>MRSGAAAVELTVHDVMQITLDCTAFFEDSRHGSRLSSSLSVSGEGVAGDQGGVIRTKPPGDAPSAARPGSGTVGGEW</sequence>
<dbReference type="AlphaFoldDB" id="F5XJU9"/>
<keyword evidence="3" id="KW-1185">Reference proteome</keyword>
<gene>
    <name evidence="2" type="ordered locus">MLP_53530</name>
</gene>
<name>F5XJU9_MICPN</name>
<reference evidence="2 3" key="1">
    <citation type="submission" date="2011-05" db="EMBL/GenBank/DDBJ databases">
        <title>Whole genome sequence of Microlunatus phosphovorus NM-1.</title>
        <authorList>
            <person name="Hosoyama A."/>
            <person name="Sasaki K."/>
            <person name="Harada T."/>
            <person name="Igarashi R."/>
            <person name="Kawakoshi A."/>
            <person name="Sasagawa M."/>
            <person name="Fukada J."/>
            <person name="Nakamura S."/>
            <person name="Katano Y."/>
            <person name="Hanada S."/>
            <person name="Kamagata Y."/>
            <person name="Nakamura N."/>
            <person name="Yamazaki S."/>
            <person name="Fujita N."/>
        </authorList>
    </citation>
    <scope>NUCLEOTIDE SEQUENCE [LARGE SCALE GENOMIC DNA]</scope>
    <source>
        <strain evidence="3">ATCC 700054 / DSM 10555 / JCM 9379 / NBRC 101784 / NCIMB 13414 / VKM Ac-1990 / NM-1</strain>
    </source>
</reference>
<proteinExistence type="predicted"/>
<evidence type="ECO:0000313" key="2">
    <source>
        <dbReference type="EMBL" id="BAK38367.1"/>
    </source>
</evidence>
<dbReference type="HOGENOM" id="CLU_2634134_0_0_11"/>
<evidence type="ECO:0000256" key="1">
    <source>
        <dbReference type="SAM" id="MobiDB-lite"/>
    </source>
</evidence>
<feature type="compositionally biased region" description="Low complexity" evidence="1">
    <location>
        <begin position="34"/>
        <end position="43"/>
    </location>
</feature>
<dbReference type="EMBL" id="AP012204">
    <property type="protein sequence ID" value="BAK38367.1"/>
    <property type="molecule type" value="Genomic_DNA"/>
</dbReference>
<protein>
    <submittedName>
        <fullName evidence="2">Uncharacterized protein</fullName>
    </submittedName>
</protein>
<dbReference type="KEGG" id="mph:MLP_53530"/>
<evidence type="ECO:0000313" key="3">
    <source>
        <dbReference type="Proteomes" id="UP000007947"/>
    </source>
</evidence>
<accession>F5XJU9</accession>
<feature type="region of interest" description="Disordered" evidence="1">
    <location>
        <begin position="33"/>
        <end position="77"/>
    </location>
</feature>
<dbReference type="Proteomes" id="UP000007947">
    <property type="component" value="Chromosome"/>
</dbReference>
<dbReference type="STRING" id="1032480.MLP_53530"/>
<organism evidence="2 3">
    <name type="scientific">Microlunatus phosphovorus (strain ATCC 700054 / DSM 10555 / JCM 9379 / NBRC 101784 / NCIMB 13414 / VKM Ac-1990 / NM-1)</name>
    <dbReference type="NCBI Taxonomy" id="1032480"/>
    <lineage>
        <taxon>Bacteria</taxon>
        <taxon>Bacillati</taxon>
        <taxon>Actinomycetota</taxon>
        <taxon>Actinomycetes</taxon>
        <taxon>Propionibacteriales</taxon>
        <taxon>Propionibacteriaceae</taxon>
        <taxon>Microlunatus</taxon>
    </lineage>
</organism>